<comment type="caution">
    <text evidence="11">The sequence shown here is derived from an EMBL/GenBank/DDBJ whole genome shotgun (WGS) entry which is preliminary data.</text>
</comment>
<keyword evidence="6" id="KW-0804">Transcription</keyword>
<keyword evidence="12" id="KW-1185">Reference proteome</keyword>
<evidence type="ECO:0000256" key="3">
    <source>
        <dbReference type="ARBA" id="ARBA00023012"/>
    </source>
</evidence>
<dbReference type="SUPFAM" id="SSF52172">
    <property type="entry name" value="CheY-like"/>
    <property type="match status" value="1"/>
</dbReference>
<dbReference type="Gene3D" id="3.40.50.2300">
    <property type="match status" value="1"/>
</dbReference>
<dbReference type="PROSITE" id="PS51755">
    <property type="entry name" value="OMPR_PHOB"/>
    <property type="match status" value="1"/>
</dbReference>
<keyword evidence="2 7" id="KW-0597">Phosphoprotein</keyword>
<dbReference type="GO" id="GO:0006355">
    <property type="term" value="P:regulation of DNA-templated transcription"/>
    <property type="evidence" value="ECO:0007669"/>
    <property type="project" value="InterPro"/>
</dbReference>
<evidence type="ECO:0000256" key="2">
    <source>
        <dbReference type="ARBA" id="ARBA00022553"/>
    </source>
</evidence>
<dbReference type="InterPro" id="IPR001789">
    <property type="entry name" value="Sig_transdc_resp-reg_receiver"/>
</dbReference>
<dbReference type="Pfam" id="PF00486">
    <property type="entry name" value="Trans_reg_C"/>
    <property type="match status" value="1"/>
</dbReference>
<evidence type="ECO:0000259" key="10">
    <source>
        <dbReference type="PROSITE" id="PS51755"/>
    </source>
</evidence>
<evidence type="ECO:0000256" key="5">
    <source>
        <dbReference type="ARBA" id="ARBA00023125"/>
    </source>
</evidence>
<dbReference type="NCBIfam" id="TIGR01387">
    <property type="entry name" value="cztR_silR_copR"/>
    <property type="match status" value="1"/>
</dbReference>
<keyword evidence="5 8" id="KW-0238">DNA-binding</keyword>
<organism evidence="11 12">
    <name type="scientific">Pollutimonas subterranea</name>
    <dbReference type="NCBI Taxonomy" id="2045210"/>
    <lineage>
        <taxon>Bacteria</taxon>
        <taxon>Pseudomonadati</taxon>
        <taxon>Pseudomonadota</taxon>
        <taxon>Betaproteobacteria</taxon>
        <taxon>Burkholderiales</taxon>
        <taxon>Alcaligenaceae</taxon>
        <taxon>Pollutimonas</taxon>
    </lineage>
</organism>
<evidence type="ECO:0000256" key="4">
    <source>
        <dbReference type="ARBA" id="ARBA00023015"/>
    </source>
</evidence>
<protein>
    <submittedName>
        <fullName evidence="11">DNA-binding response regulator</fullName>
    </submittedName>
</protein>
<feature type="DNA-binding region" description="OmpR/PhoB-type" evidence="8">
    <location>
        <begin position="128"/>
        <end position="226"/>
    </location>
</feature>
<evidence type="ECO:0000256" key="8">
    <source>
        <dbReference type="PROSITE-ProRule" id="PRU01091"/>
    </source>
</evidence>
<dbReference type="InterPro" id="IPR011006">
    <property type="entry name" value="CheY-like_superfamily"/>
</dbReference>
<keyword evidence="1" id="KW-0104">Cadmium</keyword>
<dbReference type="SMART" id="SM00862">
    <property type="entry name" value="Trans_reg_C"/>
    <property type="match status" value="1"/>
</dbReference>
<dbReference type="GO" id="GO:0005829">
    <property type="term" value="C:cytosol"/>
    <property type="evidence" value="ECO:0007669"/>
    <property type="project" value="TreeGrafter"/>
</dbReference>
<feature type="modified residue" description="4-aspartylphosphate" evidence="7">
    <location>
        <position position="51"/>
    </location>
</feature>
<dbReference type="GO" id="GO:0032993">
    <property type="term" value="C:protein-DNA complex"/>
    <property type="evidence" value="ECO:0007669"/>
    <property type="project" value="TreeGrafter"/>
</dbReference>
<dbReference type="Pfam" id="PF00072">
    <property type="entry name" value="Response_reg"/>
    <property type="match status" value="1"/>
</dbReference>
<keyword evidence="4" id="KW-0805">Transcription regulation</keyword>
<proteinExistence type="predicted"/>
<dbReference type="InterPro" id="IPR039420">
    <property type="entry name" value="WalR-like"/>
</dbReference>
<dbReference type="OrthoDB" id="9802426at2"/>
<dbReference type="CDD" id="cd19935">
    <property type="entry name" value="REC_OmpR_CusR-like"/>
    <property type="match status" value="1"/>
</dbReference>
<dbReference type="PANTHER" id="PTHR48111">
    <property type="entry name" value="REGULATOR OF RPOS"/>
    <property type="match status" value="1"/>
</dbReference>
<keyword evidence="3" id="KW-0902">Two-component regulatory system</keyword>
<dbReference type="EMBL" id="PDNW01000018">
    <property type="protein sequence ID" value="PLC48612.1"/>
    <property type="molecule type" value="Genomic_DNA"/>
</dbReference>
<dbReference type="PANTHER" id="PTHR48111:SF76">
    <property type="entry name" value="TWO-COMPONENT RESPONSE REGULATOR"/>
    <property type="match status" value="1"/>
</dbReference>
<dbReference type="Proteomes" id="UP000234190">
    <property type="component" value="Unassembled WGS sequence"/>
</dbReference>
<dbReference type="InterPro" id="IPR036388">
    <property type="entry name" value="WH-like_DNA-bd_sf"/>
</dbReference>
<reference evidence="11 12" key="1">
    <citation type="submission" date="2017-10" db="EMBL/GenBank/DDBJ databases">
        <title>Two draft genome sequences of Pusillimonas sp. strains isolated from a nitrate- and radionuclide-contaminated groundwater in Russia.</title>
        <authorList>
            <person name="Grouzdev D.S."/>
            <person name="Tourova T.P."/>
            <person name="Goeva M.A."/>
            <person name="Babich T.L."/>
            <person name="Sokolova D.S."/>
            <person name="Abdullin R."/>
            <person name="Poltaraus A.B."/>
            <person name="Toshchakov S.V."/>
            <person name="Nazina T.N."/>
        </authorList>
    </citation>
    <scope>NUCLEOTIDE SEQUENCE [LARGE SCALE GENOMIC DNA]</scope>
    <source>
        <strain evidence="11 12">JR1/69-3-13</strain>
    </source>
</reference>
<dbReference type="GO" id="GO:0000156">
    <property type="term" value="F:phosphorelay response regulator activity"/>
    <property type="evidence" value="ECO:0007669"/>
    <property type="project" value="TreeGrafter"/>
</dbReference>
<evidence type="ECO:0000256" key="6">
    <source>
        <dbReference type="ARBA" id="ARBA00023163"/>
    </source>
</evidence>
<accession>A0A2N4U0T0</accession>
<dbReference type="InterPro" id="IPR006291">
    <property type="entry name" value="CusR-like"/>
</dbReference>
<dbReference type="SMART" id="SM00448">
    <property type="entry name" value="REC"/>
    <property type="match status" value="1"/>
</dbReference>
<dbReference type="CDD" id="cd00383">
    <property type="entry name" value="trans_reg_C"/>
    <property type="match status" value="1"/>
</dbReference>
<evidence type="ECO:0000313" key="11">
    <source>
        <dbReference type="EMBL" id="PLC48612.1"/>
    </source>
</evidence>
<dbReference type="Gene3D" id="1.10.10.10">
    <property type="entry name" value="Winged helix-like DNA-binding domain superfamily/Winged helix DNA-binding domain"/>
    <property type="match status" value="1"/>
</dbReference>
<feature type="domain" description="Response regulatory" evidence="9">
    <location>
        <begin position="2"/>
        <end position="115"/>
    </location>
</feature>
<dbReference type="AlphaFoldDB" id="A0A2N4U0T0"/>
<name>A0A2N4U0T0_9BURK</name>
<evidence type="ECO:0000259" key="9">
    <source>
        <dbReference type="PROSITE" id="PS50110"/>
    </source>
</evidence>
<gene>
    <name evidence="11" type="ORF">CR159_17480</name>
</gene>
<evidence type="ECO:0000256" key="7">
    <source>
        <dbReference type="PROSITE-ProRule" id="PRU00169"/>
    </source>
</evidence>
<dbReference type="InterPro" id="IPR001867">
    <property type="entry name" value="OmpR/PhoB-type_DNA-bd"/>
</dbReference>
<dbReference type="PROSITE" id="PS50110">
    <property type="entry name" value="RESPONSE_REGULATORY"/>
    <property type="match status" value="1"/>
</dbReference>
<evidence type="ECO:0000256" key="1">
    <source>
        <dbReference type="ARBA" id="ARBA00022539"/>
    </source>
</evidence>
<evidence type="ECO:0000313" key="12">
    <source>
        <dbReference type="Proteomes" id="UP000234190"/>
    </source>
</evidence>
<dbReference type="FunFam" id="3.40.50.2300:FF:000001">
    <property type="entry name" value="DNA-binding response regulator PhoB"/>
    <property type="match status" value="1"/>
</dbReference>
<feature type="domain" description="OmpR/PhoB-type" evidence="10">
    <location>
        <begin position="128"/>
        <end position="226"/>
    </location>
</feature>
<dbReference type="Gene3D" id="6.10.250.690">
    <property type="match status" value="1"/>
</dbReference>
<dbReference type="FunFam" id="1.10.10.10:FF:000005">
    <property type="entry name" value="Two-component system response regulator"/>
    <property type="match status" value="1"/>
</dbReference>
<dbReference type="RefSeq" id="WP_102075248.1">
    <property type="nucleotide sequence ID" value="NZ_PDNW01000018.1"/>
</dbReference>
<sequence length="231" mass="26693">MKILVVEDERKLADYLRRALTEHGYVVDVAGDGREGLFFAQETPYDLILLDVMLPGMDGFQLLRELRKQSRVPVLMLSARDRVEDRVRGLEDGADDYLPKPFSLTELMARIFALVRRNDPANLTDAHTNIVRVADLELDLLRRRVYRNEQPINLTVKEFALLQLFMRKRGQVLSRQTLAEQVWDINFNNNTNVVEAAVRRLRAKVDGPFERKLIHTVRGMGYVIEVQDAEC</sequence>
<dbReference type="GO" id="GO:0000976">
    <property type="term" value="F:transcription cis-regulatory region binding"/>
    <property type="evidence" value="ECO:0007669"/>
    <property type="project" value="TreeGrafter"/>
</dbReference>